<keyword evidence="3" id="KW-1185">Reference proteome</keyword>
<sequence length="149" mass="17106">MHSPITQLEELNVNNRSRIYLREISKWTFFLSIVGFIGIAFMVILGIFSNVIYGDAFNAIYKNQLPFNMSLIMTILYLVFAVIYLAPVLYLYNFSRRLKRALSVKNNDTLADALKMLKSHYKFIGVFMIIMLSLYALLFIVGMLGIALA</sequence>
<gene>
    <name evidence="2" type="ORF">ACFOWD_11200</name>
</gene>
<feature type="transmembrane region" description="Helical" evidence="1">
    <location>
        <begin position="123"/>
        <end position="148"/>
    </location>
</feature>
<proteinExistence type="predicted"/>
<protein>
    <submittedName>
        <fullName evidence="2">DUF5362 family protein</fullName>
    </submittedName>
</protein>
<dbReference type="EMBL" id="JBHSCY010000002">
    <property type="protein sequence ID" value="MFC4269475.1"/>
    <property type="molecule type" value="Genomic_DNA"/>
</dbReference>
<evidence type="ECO:0000256" key="1">
    <source>
        <dbReference type="SAM" id="Phobius"/>
    </source>
</evidence>
<name>A0ABV8RAM5_9FLAO</name>
<comment type="caution">
    <text evidence="2">The sequence shown here is derived from an EMBL/GenBank/DDBJ whole genome shotgun (WGS) entry which is preliminary data.</text>
</comment>
<reference evidence="3" key="1">
    <citation type="journal article" date="2019" name="Int. J. Syst. Evol. Microbiol.">
        <title>The Global Catalogue of Microorganisms (GCM) 10K type strain sequencing project: providing services to taxonomists for standard genome sequencing and annotation.</title>
        <authorList>
            <consortium name="The Broad Institute Genomics Platform"/>
            <consortium name="The Broad Institute Genome Sequencing Center for Infectious Disease"/>
            <person name="Wu L."/>
            <person name="Ma J."/>
        </authorList>
    </citation>
    <scope>NUCLEOTIDE SEQUENCE [LARGE SCALE GENOMIC DNA]</scope>
    <source>
        <strain evidence="3">CECT 8655</strain>
    </source>
</reference>
<keyword evidence="1" id="KW-0812">Transmembrane</keyword>
<keyword evidence="1" id="KW-0472">Membrane</keyword>
<feature type="transmembrane region" description="Helical" evidence="1">
    <location>
        <begin position="69"/>
        <end position="92"/>
    </location>
</feature>
<evidence type="ECO:0000313" key="2">
    <source>
        <dbReference type="EMBL" id="MFC4269475.1"/>
    </source>
</evidence>
<evidence type="ECO:0000313" key="3">
    <source>
        <dbReference type="Proteomes" id="UP001595826"/>
    </source>
</evidence>
<keyword evidence="1" id="KW-1133">Transmembrane helix</keyword>
<dbReference type="Proteomes" id="UP001595826">
    <property type="component" value="Unassembled WGS sequence"/>
</dbReference>
<feature type="transmembrane region" description="Helical" evidence="1">
    <location>
        <begin position="27"/>
        <end position="49"/>
    </location>
</feature>
<dbReference type="RefSeq" id="WP_298994965.1">
    <property type="nucleotide sequence ID" value="NZ_JBHSCY010000002.1"/>
</dbReference>
<organism evidence="2 3">
    <name type="scientific">Polaribacter marinivivus</name>
    <dbReference type="NCBI Taxonomy" id="1524260"/>
    <lineage>
        <taxon>Bacteria</taxon>
        <taxon>Pseudomonadati</taxon>
        <taxon>Bacteroidota</taxon>
        <taxon>Flavobacteriia</taxon>
        <taxon>Flavobacteriales</taxon>
        <taxon>Flavobacteriaceae</taxon>
    </lineage>
</organism>
<accession>A0ABV8RAM5</accession>